<dbReference type="EMBL" id="DS469510">
    <property type="protein sequence ID" value="EDO49256.1"/>
    <property type="molecule type" value="Genomic_DNA"/>
</dbReference>
<dbReference type="UniPathway" id="UPA00537">
    <property type="reaction ID" value="UER00595"/>
</dbReference>
<dbReference type="FunFam" id="3.30.930.10:FF:000045">
    <property type="entry name" value="lipoyltransferase 1, mitochondrial"/>
    <property type="match status" value="1"/>
</dbReference>
<accession>A7RGY5</accession>
<dbReference type="PANTHER" id="PTHR12561">
    <property type="entry name" value="LIPOATE-PROTEIN LIGASE"/>
    <property type="match status" value="1"/>
</dbReference>
<dbReference type="KEGG" id="nve:5521524"/>
<dbReference type="CDD" id="cd16443">
    <property type="entry name" value="LplA"/>
    <property type="match status" value="1"/>
</dbReference>
<dbReference type="AlphaFoldDB" id="A7RGY5"/>
<comment type="similarity">
    <text evidence="2">Belongs to the LplA family.</text>
</comment>
<proteinExistence type="inferred from homology"/>
<dbReference type="Pfam" id="PF21948">
    <property type="entry name" value="LplA-B_cat"/>
    <property type="match status" value="1"/>
</dbReference>
<dbReference type="HOGENOM" id="CLU_022986_4_2_1"/>
<dbReference type="GO" id="GO:0009249">
    <property type="term" value="P:protein lipoylation"/>
    <property type="evidence" value="ECO:0007669"/>
    <property type="project" value="InterPro"/>
</dbReference>
<reference evidence="4 5" key="1">
    <citation type="journal article" date="2007" name="Science">
        <title>Sea anemone genome reveals ancestral eumetazoan gene repertoire and genomic organization.</title>
        <authorList>
            <person name="Putnam N.H."/>
            <person name="Srivastava M."/>
            <person name="Hellsten U."/>
            <person name="Dirks B."/>
            <person name="Chapman J."/>
            <person name="Salamov A."/>
            <person name="Terry A."/>
            <person name="Shapiro H."/>
            <person name="Lindquist E."/>
            <person name="Kapitonov V.V."/>
            <person name="Jurka J."/>
            <person name="Genikhovich G."/>
            <person name="Grigoriev I.V."/>
            <person name="Lucas S.M."/>
            <person name="Steele R.E."/>
            <person name="Finnerty J.R."/>
            <person name="Technau U."/>
            <person name="Martindale M.Q."/>
            <person name="Rokhsar D.S."/>
        </authorList>
    </citation>
    <scope>NUCLEOTIDE SEQUENCE [LARGE SCALE GENOMIC DNA]</scope>
    <source>
        <strain evidence="5">CH2 X CH6</strain>
    </source>
</reference>
<dbReference type="Proteomes" id="UP000001593">
    <property type="component" value="Unassembled WGS sequence"/>
</dbReference>
<dbReference type="OrthoDB" id="201621at2759"/>
<gene>
    <name evidence="4" type="ORF">NEMVEDRAFT_v1g81677</name>
</gene>
<dbReference type="PhylomeDB" id="A7RGY5"/>
<feature type="domain" description="BPL/LPL catalytic" evidence="3">
    <location>
        <begin position="26"/>
        <end position="204"/>
    </location>
</feature>
<comment type="pathway">
    <text evidence="1">Protein modification; protein lipoylation via exogenous pathway; protein N(6)-(lipoyl)lysine from lipoate: step 2/2.</text>
</comment>
<dbReference type="InterPro" id="IPR045864">
    <property type="entry name" value="aa-tRNA-synth_II/BPL/LPL"/>
</dbReference>
<keyword evidence="5" id="KW-1185">Reference proteome</keyword>
<dbReference type="OMA" id="IWGYSRV"/>
<feature type="non-terminal residue" evidence="4">
    <location>
        <position position="1"/>
    </location>
</feature>
<feature type="non-terminal residue" evidence="4">
    <location>
        <position position="204"/>
    </location>
</feature>
<dbReference type="PROSITE" id="PS51733">
    <property type="entry name" value="BPL_LPL_CATALYTIC"/>
    <property type="match status" value="1"/>
</dbReference>
<name>A7RGY5_NEMVE</name>
<dbReference type="Gene3D" id="3.30.930.10">
    <property type="entry name" value="Bira Bifunctional Protein, Domain 2"/>
    <property type="match status" value="1"/>
</dbReference>
<sequence>SVYISQSHNPYINLAFEDWVYSNLDLTKRRLLFLWRNEPVVVIGRHQNPWLECDIKRLSEKGVKLARRKSGGGAVYHDLGNLNATFFTHRSAYNRHENLALIVKTLRDRWKLDVKHSSRDEIVLNNQFKISGTSSKLGRLTAYHHCTLLLKVDLHTLGDILNPTYTGIRSNATASVRAKVKNLCCIEPTLGFERVSLAIGEQYL</sequence>
<evidence type="ECO:0000256" key="2">
    <source>
        <dbReference type="ARBA" id="ARBA00008242"/>
    </source>
</evidence>
<dbReference type="PANTHER" id="PTHR12561:SF3">
    <property type="entry name" value="LIPOYLTRANSFERASE 1, MITOCHONDRIAL"/>
    <property type="match status" value="1"/>
</dbReference>
<evidence type="ECO:0000313" key="5">
    <source>
        <dbReference type="Proteomes" id="UP000001593"/>
    </source>
</evidence>
<dbReference type="SUPFAM" id="SSF55681">
    <property type="entry name" value="Class II aaRS and biotin synthetases"/>
    <property type="match status" value="1"/>
</dbReference>
<protein>
    <recommendedName>
        <fullName evidence="3">BPL/LPL catalytic domain-containing protein</fullName>
    </recommendedName>
</protein>
<dbReference type="eggNOG" id="KOG3159">
    <property type="taxonomic scope" value="Eukaryota"/>
</dbReference>
<evidence type="ECO:0000256" key="1">
    <source>
        <dbReference type="ARBA" id="ARBA00005085"/>
    </source>
</evidence>
<dbReference type="InterPro" id="IPR004143">
    <property type="entry name" value="BPL_LPL_catalytic"/>
</dbReference>
<dbReference type="STRING" id="45351.A7RGY5"/>
<dbReference type="InterPro" id="IPR004562">
    <property type="entry name" value="LipoylTrfase_LipoateP_Ligase"/>
</dbReference>
<evidence type="ECO:0000313" key="4">
    <source>
        <dbReference type="EMBL" id="EDO49256.1"/>
    </source>
</evidence>
<evidence type="ECO:0000259" key="3">
    <source>
        <dbReference type="PROSITE" id="PS51733"/>
    </source>
</evidence>
<organism evidence="4 5">
    <name type="scientific">Nematostella vectensis</name>
    <name type="common">Starlet sea anemone</name>
    <dbReference type="NCBI Taxonomy" id="45351"/>
    <lineage>
        <taxon>Eukaryota</taxon>
        <taxon>Metazoa</taxon>
        <taxon>Cnidaria</taxon>
        <taxon>Anthozoa</taxon>
        <taxon>Hexacorallia</taxon>
        <taxon>Actiniaria</taxon>
        <taxon>Edwardsiidae</taxon>
        <taxon>Nematostella</taxon>
    </lineage>
</organism>
<dbReference type="InParanoid" id="A7RGY5"/>